<accession>A0A437PDB4</accession>
<dbReference type="EMBL" id="SACP01000004">
    <property type="protein sequence ID" value="RVU20240.1"/>
    <property type="molecule type" value="Genomic_DNA"/>
</dbReference>
<evidence type="ECO:0000256" key="1">
    <source>
        <dbReference type="SAM" id="SignalP"/>
    </source>
</evidence>
<dbReference type="CDD" id="cd05379">
    <property type="entry name" value="CAP_bacterial"/>
    <property type="match status" value="1"/>
</dbReference>
<gene>
    <name evidence="3" type="ORF">EOE48_06430</name>
</gene>
<feature type="chain" id="PRO_5019070781" evidence="1">
    <location>
        <begin position="23"/>
        <end position="161"/>
    </location>
</feature>
<dbReference type="Proteomes" id="UP000286997">
    <property type="component" value="Unassembled WGS sequence"/>
</dbReference>
<evidence type="ECO:0000313" key="4">
    <source>
        <dbReference type="Proteomes" id="UP000286997"/>
    </source>
</evidence>
<protein>
    <submittedName>
        <fullName evidence="3">CAP domain-containing protein</fullName>
    </submittedName>
</protein>
<dbReference type="AlphaFoldDB" id="A0A437PDB4"/>
<evidence type="ECO:0000313" key="3">
    <source>
        <dbReference type="EMBL" id="RVU20240.1"/>
    </source>
</evidence>
<name>A0A437PDB4_9HYPH</name>
<dbReference type="Gene3D" id="3.40.33.10">
    <property type="entry name" value="CAP"/>
    <property type="match status" value="1"/>
</dbReference>
<feature type="domain" description="SCP" evidence="2">
    <location>
        <begin position="44"/>
        <end position="155"/>
    </location>
</feature>
<dbReference type="PROSITE" id="PS51257">
    <property type="entry name" value="PROKAR_LIPOPROTEIN"/>
    <property type="match status" value="1"/>
</dbReference>
<sequence>MHRRGFVTLACCLWLAGCSGSALLPAPDLPTTPVILDETAAAAAISRYRASHGLGPVTVDPSLIRAASFQAQSNAKAGHLSHEVGGTFDARLARAGFGGRYAAENLSAGSTTFDEVLRRWQNSPEHNRNMLMPQVRRIGVARVDAPGTRYKRYWALILTSP</sequence>
<dbReference type="OrthoDB" id="9811255at2"/>
<dbReference type="Pfam" id="PF00188">
    <property type="entry name" value="CAP"/>
    <property type="match status" value="1"/>
</dbReference>
<organism evidence="3 4">
    <name type="scientific">Methylobacterium oryzihabitans</name>
    <dbReference type="NCBI Taxonomy" id="2499852"/>
    <lineage>
        <taxon>Bacteria</taxon>
        <taxon>Pseudomonadati</taxon>
        <taxon>Pseudomonadota</taxon>
        <taxon>Alphaproteobacteria</taxon>
        <taxon>Hyphomicrobiales</taxon>
        <taxon>Methylobacteriaceae</taxon>
        <taxon>Methylobacterium</taxon>
    </lineage>
</organism>
<comment type="caution">
    <text evidence="3">The sequence shown here is derived from an EMBL/GenBank/DDBJ whole genome shotgun (WGS) entry which is preliminary data.</text>
</comment>
<dbReference type="PANTHER" id="PTHR31157:SF1">
    <property type="entry name" value="SCP DOMAIN-CONTAINING PROTEIN"/>
    <property type="match status" value="1"/>
</dbReference>
<evidence type="ECO:0000259" key="2">
    <source>
        <dbReference type="Pfam" id="PF00188"/>
    </source>
</evidence>
<proteinExistence type="predicted"/>
<keyword evidence="1" id="KW-0732">Signal</keyword>
<dbReference type="InterPro" id="IPR035940">
    <property type="entry name" value="CAP_sf"/>
</dbReference>
<keyword evidence="4" id="KW-1185">Reference proteome</keyword>
<dbReference type="RefSeq" id="WP_127727958.1">
    <property type="nucleotide sequence ID" value="NZ_SACP01000004.1"/>
</dbReference>
<feature type="signal peptide" evidence="1">
    <location>
        <begin position="1"/>
        <end position="22"/>
    </location>
</feature>
<dbReference type="PANTHER" id="PTHR31157">
    <property type="entry name" value="SCP DOMAIN-CONTAINING PROTEIN"/>
    <property type="match status" value="1"/>
</dbReference>
<dbReference type="InterPro" id="IPR014044">
    <property type="entry name" value="CAP_dom"/>
</dbReference>
<reference evidence="3 4" key="1">
    <citation type="submission" date="2019-01" db="EMBL/GenBank/DDBJ databases">
        <authorList>
            <person name="Chen W.-M."/>
        </authorList>
    </citation>
    <scope>NUCLEOTIDE SEQUENCE [LARGE SCALE GENOMIC DNA]</scope>
    <source>
        <strain evidence="3 4">TER-1</strain>
    </source>
</reference>
<dbReference type="SUPFAM" id="SSF55797">
    <property type="entry name" value="PR-1-like"/>
    <property type="match status" value="1"/>
</dbReference>